<dbReference type="Pfam" id="PF00582">
    <property type="entry name" value="Usp"/>
    <property type="match status" value="1"/>
</dbReference>
<dbReference type="Gene3D" id="3.40.50.620">
    <property type="entry name" value="HUPs"/>
    <property type="match status" value="1"/>
</dbReference>
<evidence type="ECO:0000313" key="3">
    <source>
        <dbReference type="EMBL" id="KAK7490052.1"/>
    </source>
</evidence>
<gene>
    <name evidence="3" type="ORF">BaRGS_00018752</name>
</gene>
<organism evidence="3 4">
    <name type="scientific">Batillaria attramentaria</name>
    <dbReference type="NCBI Taxonomy" id="370345"/>
    <lineage>
        <taxon>Eukaryota</taxon>
        <taxon>Metazoa</taxon>
        <taxon>Spiralia</taxon>
        <taxon>Lophotrochozoa</taxon>
        <taxon>Mollusca</taxon>
        <taxon>Gastropoda</taxon>
        <taxon>Caenogastropoda</taxon>
        <taxon>Sorbeoconcha</taxon>
        <taxon>Cerithioidea</taxon>
        <taxon>Batillariidae</taxon>
        <taxon>Batillaria</taxon>
    </lineage>
</organism>
<name>A0ABD0KS13_9CAEN</name>
<evidence type="ECO:0000256" key="1">
    <source>
        <dbReference type="SAM" id="MobiDB-lite"/>
    </source>
</evidence>
<accession>A0ABD0KS13</accession>
<evidence type="ECO:0000313" key="4">
    <source>
        <dbReference type="Proteomes" id="UP001519460"/>
    </source>
</evidence>
<dbReference type="InterPro" id="IPR006016">
    <property type="entry name" value="UspA"/>
</dbReference>
<dbReference type="SUPFAM" id="SSF52402">
    <property type="entry name" value="Adenine nucleotide alpha hydrolases-like"/>
    <property type="match status" value="1"/>
</dbReference>
<feature type="region of interest" description="Disordered" evidence="1">
    <location>
        <begin position="1"/>
        <end position="40"/>
    </location>
</feature>
<protein>
    <recommendedName>
        <fullName evidence="2">UspA domain-containing protein</fullName>
    </recommendedName>
</protein>
<evidence type="ECO:0000259" key="2">
    <source>
        <dbReference type="Pfam" id="PF00582"/>
    </source>
</evidence>
<dbReference type="InterPro" id="IPR006015">
    <property type="entry name" value="Universal_stress_UspA"/>
</dbReference>
<feature type="non-terminal residue" evidence="3">
    <location>
        <position position="1"/>
    </location>
</feature>
<proteinExistence type="predicted"/>
<dbReference type="Proteomes" id="UP001519460">
    <property type="component" value="Unassembled WGS sequence"/>
</dbReference>
<dbReference type="EMBL" id="JACVVK020000131">
    <property type="protein sequence ID" value="KAK7490052.1"/>
    <property type="molecule type" value="Genomic_DNA"/>
</dbReference>
<dbReference type="PANTHER" id="PTHR46989">
    <property type="entry name" value="USP DOMAIN-CONTAINING PROTEIN"/>
    <property type="match status" value="1"/>
</dbReference>
<feature type="domain" description="UspA" evidence="2">
    <location>
        <begin position="129"/>
        <end position="266"/>
    </location>
</feature>
<sequence length="272" mass="30749">PSQPRDYAASLEVSSASLRTHTDRQLSASELEPNETPKAAHARQHQRLARNLSDAVLHHHRYLRESLVNTRLGTSVSSVDLAVAYRSERVSARWMIAHRAAAFALTKSKEEAPRDHVLSAMAESKSTVRKVAFAVDESDHCDHAFQWYCEHLHRDDDFVILIHVPETYDFTMASPAVVDQLLKELEERVDNLEKRYKEKLQSKRITGKFRTGSGKPGEVIVSIAREEDVAFIVTGTRGLGKFRRTIMGSVSDYIVHHSPVPVLVCRRKTDDN</sequence>
<dbReference type="PANTHER" id="PTHR46989:SF3">
    <property type="entry name" value="USPA DOMAIN-CONTAINING PROTEIN"/>
    <property type="match status" value="1"/>
</dbReference>
<keyword evidence="4" id="KW-1185">Reference proteome</keyword>
<dbReference type="CDD" id="cd23659">
    <property type="entry name" value="USP_At3g01520-like"/>
    <property type="match status" value="1"/>
</dbReference>
<dbReference type="PRINTS" id="PR01438">
    <property type="entry name" value="UNVRSLSTRESS"/>
</dbReference>
<dbReference type="AlphaFoldDB" id="A0ABD0KS13"/>
<dbReference type="InterPro" id="IPR014729">
    <property type="entry name" value="Rossmann-like_a/b/a_fold"/>
</dbReference>
<reference evidence="3 4" key="1">
    <citation type="journal article" date="2023" name="Sci. Data">
        <title>Genome assembly of the Korean intertidal mud-creeper Batillaria attramentaria.</title>
        <authorList>
            <person name="Patra A.K."/>
            <person name="Ho P.T."/>
            <person name="Jun S."/>
            <person name="Lee S.J."/>
            <person name="Kim Y."/>
            <person name="Won Y.J."/>
        </authorList>
    </citation>
    <scope>NUCLEOTIDE SEQUENCE [LARGE SCALE GENOMIC DNA]</scope>
    <source>
        <strain evidence="3">Wonlab-2016</strain>
    </source>
</reference>
<comment type="caution">
    <text evidence="3">The sequence shown here is derived from an EMBL/GenBank/DDBJ whole genome shotgun (WGS) entry which is preliminary data.</text>
</comment>